<evidence type="ECO:0000313" key="2">
    <source>
        <dbReference type="Proteomes" id="UP001322744"/>
    </source>
</evidence>
<dbReference type="RefSeq" id="WP_045173884.1">
    <property type="nucleotide sequence ID" value="NZ_CP139957.1"/>
</dbReference>
<protein>
    <submittedName>
        <fullName evidence="1">Uncharacterized protein</fullName>
    </submittedName>
</protein>
<dbReference type="EMBL" id="CP139957">
    <property type="protein sequence ID" value="WPX09229.1"/>
    <property type="molecule type" value="Genomic_DNA"/>
</dbReference>
<sequence length="716" mass="82783">MRRFKLQLLFLGFIFVLLMLINSDKCLADSKETQKYIYAVKLSELKIDRELESYIKDGYVCVKLSEDLLNKNFDIKLVTYRQDKNFEEHYLSVFQTKNKIFRYRVDNKIIAAKCYLLKNSTGVLLKQLQIDSKDSVYVNVYREQGSKIIPDFLVVRGYTRDNERCYASSMNITQLSEGDNKLYIRTSMPRNMSYVEGYLEYSTVKSTRVHEVAYDRLGNNVYVVATYYEPLLENILKDKSLIIKAQPVYYLYLELIGYDFSGNKIALSSRNMEFDLRKLLYTEGYAIDTNIINPNLPAGVLPERWEVKAFTSDQCKDFLDWALNPQTRDLFVVTTNFSSSNTKYLVIKGYNENHQKIYLSSRNMLIKRGTIDTAIIPNIDIDVKNIKVETVEDKANLAYIVDWCIGKEGNLYITAVNNTDNDVLYLLIKGYRKDSTDIFLTTRNMQIKRQTIDTAVISNVPTSLIVVAVKVIINKPNSSYFVDWQLDKKGNLYIVAVNNTSNNMQFALIKGYDGENNKIYLSSRNLRIRPNTIDTNIISNIPAFVKKVEVEMIPNKSLASFVVDWCLDKQRNLYVVGVNNSERDDNLWLLLQGYDQKDQKVWLGSRNFRVRKGTVDTCIVSNIPDYVKRVDVSLLPEKYGVTVQQKFFDKTQGKLCMVITNYSAQKTAKFQIEGFDSKGKVVYRSVYTAVVKEFIVGTYVIYIPKKGVEKIEVKRQ</sequence>
<proteinExistence type="predicted"/>
<reference evidence="1 2" key="1">
    <citation type="submission" date="2023-12" db="EMBL/GenBank/DDBJ databases">
        <authorList>
            <person name="Manesh M.J.H."/>
            <person name="Bing R.G."/>
            <person name="Willard D.J."/>
            <person name="Kelly R.M."/>
        </authorList>
    </citation>
    <scope>NUCLEOTIDE SEQUENCE [LARGE SCALE GENOMIC DNA]</scope>
    <source>
        <strain evidence="1 2">DSM 8977</strain>
    </source>
</reference>
<gene>
    <name evidence="1" type="ORF">SOJ16_000423</name>
</gene>
<name>A0ABZ0U171_9FIRM</name>
<dbReference type="Proteomes" id="UP001322744">
    <property type="component" value="Chromosome"/>
</dbReference>
<organism evidence="1 2">
    <name type="scientific">Anaerocellum danielii</name>
    <dbReference type="NCBI Taxonomy" id="1387557"/>
    <lineage>
        <taxon>Bacteria</taxon>
        <taxon>Bacillati</taxon>
        <taxon>Bacillota</taxon>
        <taxon>Bacillota incertae sedis</taxon>
        <taxon>Caldicellulosiruptorales</taxon>
        <taxon>Caldicellulosiruptoraceae</taxon>
        <taxon>Anaerocellum</taxon>
    </lineage>
</organism>
<accession>A0ABZ0U171</accession>
<evidence type="ECO:0000313" key="1">
    <source>
        <dbReference type="EMBL" id="WPX09229.1"/>
    </source>
</evidence>
<keyword evidence="2" id="KW-1185">Reference proteome</keyword>